<feature type="compositionally biased region" description="Basic and acidic residues" evidence="10">
    <location>
        <begin position="96"/>
        <end position="108"/>
    </location>
</feature>
<proteinExistence type="predicted"/>
<comment type="subcellular location">
    <subcellularLocation>
        <location evidence="2">Secreted</location>
    </subcellularLocation>
</comment>
<dbReference type="AlphaFoldDB" id="W4RID5"/>
<evidence type="ECO:0000256" key="9">
    <source>
        <dbReference type="ARBA" id="ARBA00023049"/>
    </source>
</evidence>
<dbReference type="SUPFAM" id="SSF55486">
    <property type="entry name" value="Metalloproteases ('zincins'), catalytic domain"/>
    <property type="match status" value="1"/>
</dbReference>
<comment type="cofactor">
    <cofactor evidence="1">
        <name>Zn(2+)</name>
        <dbReference type="ChEBI" id="CHEBI:29105"/>
    </cofactor>
</comment>
<evidence type="ECO:0000256" key="11">
    <source>
        <dbReference type="SAM" id="SignalP"/>
    </source>
</evidence>
<dbReference type="NCBIfam" id="TIGR03296">
    <property type="entry name" value="M6dom_TIGR03296"/>
    <property type="match status" value="1"/>
</dbReference>
<accession>W4RID5</accession>
<feature type="chain" id="PRO_5038725841" evidence="11">
    <location>
        <begin position="27"/>
        <end position="800"/>
    </location>
</feature>
<keyword evidence="6 11" id="KW-0732">Signal</keyword>
<keyword evidence="15" id="KW-1185">Reference proteome</keyword>
<dbReference type="Pfam" id="PF05547">
    <property type="entry name" value="Peptidase_M6"/>
    <property type="match status" value="1"/>
</dbReference>
<sequence>MKKNLGLKVLSSITMTAMLASTLSFASAGPAKVNAVEKASYQAHGGAPIDLGIANDERLIEMLKKEGKIAKDASPSVAEKALQKYLQNRASGSSKEPGELHGHEKELGSSLKEKLNTTGLVNGKGNKVGQTKGTSVDPVKEEAWDGSQRKDNVLVLLIEYPDFPATNIQPGETDMFYDEYLKEHYTDMIFGDNGYKGPKGENLISVKQYYEQQSGGSYSIQGQVAGWYKAKNPAAYYGGNNASDNDSKPRSLVYEALLAAAQDPEVNLLDYDKEDRYDLDGDGNYREPDGLIDHLMVVHSSVGEEAGGGSLGGDAIWSHRWNLGGVASITGSPTPEVDYWGVGTMYAYDYTIEPADGAAGVFAHEYGHDLGLPDEYDTIYSSSAGEPVAYWSIMSSGSWAGKVPGTEPTGFSPYAREFLQASMPGSNWLTGTAVNADEVTKKGTEVLLDQANSKGTNNDAVKVDLPNKERVINKPAAGSWEYYGGNGDEIDHQMVTEVDLTNAAKAALEYDAWYQIEDNWDYAMVQVSTDNGATWKSLSTPNTDSDIVSEGYDAIKENLPGYTGSSNGWIHESVDLSEYAGQKVLLQFRYMTDWGTNMDGFFVDNVQVTADGAVLVNDGAEGESTFAMHGFKKHEGKTSTKHYYLLEWRSHNGVDEGLKNIRRGASLMTYDSGLVVWYVDEAFDNNWTGVHPGDGFLGVVDADQTINRWSDGALASSRYQVHDAAFNQGKSENMYLDYKSIFGSVLTDNATQRTPIFDDSSKYTSPVLPQAGRNVTSYGLKFRVLGSSADGTVGKVLIHK</sequence>
<dbReference type="eggNOG" id="COG4412">
    <property type="taxonomic scope" value="Bacteria"/>
</dbReference>
<dbReference type="PANTHER" id="PTHR13062">
    <property type="entry name" value="COLLAGENASE"/>
    <property type="match status" value="1"/>
</dbReference>
<evidence type="ECO:0000256" key="7">
    <source>
        <dbReference type="ARBA" id="ARBA00022801"/>
    </source>
</evidence>
<evidence type="ECO:0000313" key="15">
    <source>
        <dbReference type="Proteomes" id="UP000018949"/>
    </source>
</evidence>
<comment type="caution">
    <text evidence="14">The sequence shown here is derived from an EMBL/GenBank/DDBJ whole genome shotgun (WGS) entry which is preliminary data.</text>
</comment>
<keyword evidence="7" id="KW-0378">Hydrolase</keyword>
<gene>
    <name evidence="14" type="ORF">JCM21738_567</name>
</gene>
<dbReference type="PIRSF" id="PIRSF007519">
    <property type="entry name" value="Protease_InhA"/>
    <property type="match status" value="1"/>
</dbReference>
<dbReference type="Proteomes" id="UP000018949">
    <property type="component" value="Unassembled WGS sequence"/>
</dbReference>
<evidence type="ECO:0000256" key="3">
    <source>
        <dbReference type="ARBA" id="ARBA00022525"/>
    </source>
</evidence>
<evidence type="ECO:0000313" key="14">
    <source>
        <dbReference type="EMBL" id="GAE43897.1"/>
    </source>
</evidence>
<dbReference type="GO" id="GO:0046872">
    <property type="term" value="F:metal ion binding"/>
    <property type="evidence" value="ECO:0007669"/>
    <property type="project" value="UniProtKB-KW"/>
</dbReference>
<name>W4RID5_9BACI</name>
<dbReference type="GO" id="GO:0006508">
    <property type="term" value="P:proteolysis"/>
    <property type="evidence" value="ECO:0007669"/>
    <property type="project" value="UniProtKB-KW"/>
</dbReference>
<keyword evidence="5" id="KW-0479">Metal-binding</keyword>
<dbReference type="InterPro" id="IPR012300">
    <property type="entry name" value="Pept_M6_InhA"/>
</dbReference>
<keyword evidence="4 14" id="KW-0645">Protease</keyword>
<evidence type="ECO:0000256" key="8">
    <source>
        <dbReference type="ARBA" id="ARBA00022833"/>
    </source>
</evidence>
<dbReference type="InterPro" id="IPR008757">
    <property type="entry name" value="Peptidase_M6-like_domain"/>
</dbReference>
<reference evidence="14 15" key="1">
    <citation type="submission" date="2013-12" db="EMBL/GenBank/DDBJ databases">
        <title>NBRP : Genome information of microbial organism related human and environment.</title>
        <authorList>
            <person name="Hattori M."/>
            <person name="Oshima K."/>
            <person name="Inaba H."/>
            <person name="Suda W."/>
            <person name="Sakamoto M."/>
            <person name="Iino T."/>
            <person name="Kitahara M."/>
            <person name="Oshida Y."/>
            <person name="Iida T."/>
            <person name="Kudo T."/>
            <person name="Itoh T."/>
            <person name="Ahmed I."/>
            <person name="Ohkuma M."/>
        </authorList>
    </citation>
    <scope>NUCLEOTIDE SEQUENCE [LARGE SCALE GENOMIC DNA]</scope>
    <source>
        <strain evidence="14 15">JCM 21738</strain>
    </source>
</reference>
<organism evidence="14 15">
    <name type="scientific">Mesobacillus boroniphilus JCM 21738</name>
    <dbReference type="NCBI Taxonomy" id="1294265"/>
    <lineage>
        <taxon>Bacteria</taxon>
        <taxon>Bacillati</taxon>
        <taxon>Bacillota</taxon>
        <taxon>Bacilli</taxon>
        <taxon>Bacillales</taxon>
        <taxon>Bacillaceae</taxon>
        <taxon>Mesobacillus</taxon>
    </lineage>
</organism>
<dbReference type="MEROPS" id="M06.001"/>
<evidence type="ECO:0000256" key="4">
    <source>
        <dbReference type="ARBA" id="ARBA00022670"/>
    </source>
</evidence>
<dbReference type="GO" id="GO:0008237">
    <property type="term" value="F:metallopeptidase activity"/>
    <property type="evidence" value="ECO:0007669"/>
    <property type="project" value="UniProtKB-KW"/>
</dbReference>
<evidence type="ECO:0000256" key="10">
    <source>
        <dbReference type="SAM" id="MobiDB-lite"/>
    </source>
</evidence>
<evidence type="ECO:0000256" key="1">
    <source>
        <dbReference type="ARBA" id="ARBA00001947"/>
    </source>
</evidence>
<keyword evidence="8" id="KW-0862">Zinc</keyword>
<evidence type="ECO:0000259" key="13">
    <source>
        <dbReference type="Pfam" id="PF20774"/>
    </source>
</evidence>
<dbReference type="InterPro" id="IPR048665">
    <property type="entry name" value="InhA-like_VEG"/>
</dbReference>
<dbReference type="Pfam" id="PF20774">
    <property type="entry name" value="InhA-like_VEG"/>
    <property type="match status" value="1"/>
</dbReference>
<feature type="region of interest" description="Disordered" evidence="10">
    <location>
        <begin position="118"/>
        <end position="144"/>
    </location>
</feature>
<dbReference type="PANTHER" id="PTHR13062:SF12">
    <property type="entry name" value="ALPHA-2-MACROGLOBULIN DOMAIN-CONTAINING PROTEIN"/>
    <property type="match status" value="1"/>
</dbReference>
<feature type="domain" description="Peptidase M6-like" evidence="12">
    <location>
        <begin position="142"/>
        <end position="429"/>
    </location>
</feature>
<dbReference type="Pfam" id="PF20773">
    <property type="entry name" value="InhA-like_MAM"/>
    <property type="match status" value="1"/>
</dbReference>
<feature type="region of interest" description="Disordered" evidence="10">
    <location>
        <begin position="89"/>
        <end position="108"/>
    </location>
</feature>
<keyword evidence="9 14" id="KW-0482">Metalloprotease</keyword>
<feature type="domain" description="Immune inhibitor A-like metallopeptidase VEG" evidence="13">
    <location>
        <begin position="640"/>
        <end position="796"/>
    </location>
</feature>
<evidence type="ECO:0000256" key="6">
    <source>
        <dbReference type="ARBA" id="ARBA00022729"/>
    </source>
</evidence>
<evidence type="ECO:0000256" key="2">
    <source>
        <dbReference type="ARBA" id="ARBA00004613"/>
    </source>
</evidence>
<dbReference type="EMBL" id="BAUW01000003">
    <property type="protein sequence ID" value="GAE43897.1"/>
    <property type="molecule type" value="Genomic_DNA"/>
</dbReference>
<keyword evidence="3" id="KW-0964">Secreted</keyword>
<dbReference type="Gene3D" id="2.60.120.260">
    <property type="entry name" value="Galactose-binding domain-like"/>
    <property type="match status" value="1"/>
</dbReference>
<feature type="signal peptide" evidence="11">
    <location>
        <begin position="1"/>
        <end position="26"/>
    </location>
</feature>
<evidence type="ECO:0000256" key="5">
    <source>
        <dbReference type="ARBA" id="ARBA00022723"/>
    </source>
</evidence>
<evidence type="ECO:0000259" key="12">
    <source>
        <dbReference type="Pfam" id="PF05547"/>
    </source>
</evidence>
<dbReference type="GO" id="GO:0005576">
    <property type="term" value="C:extracellular region"/>
    <property type="evidence" value="ECO:0007669"/>
    <property type="project" value="UniProtKB-SubCell"/>
</dbReference>
<protein>
    <submittedName>
        <fullName evidence="14">Metalloprotease</fullName>
    </submittedName>
</protein>